<reference evidence="6" key="1">
    <citation type="journal article" date="2019" name="BMC Genomics">
        <title>A new reference genome for Sorghum bicolor reveals high levels of sequence similarity between sweet and grain genotypes: implications for the genetics of sugar metabolism.</title>
        <authorList>
            <person name="Cooper E.A."/>
            <person name="Brenton Z.W."/>
            <person name="Flinn B.S."/>
            <person name="Jenkins J."/>
            <person name="Shu S."/>
            <person name="Flowers D."/>
            <person name="Luo F."/>
            <person name="Wang Y."/>
            <person name="Xia P."/>
            <person name="Barry K."/>
            <person name="Daum C."/>
            <person name="Lipzen A."/>
            <person name="Yoshinaga Y."/>
            <person name="Schmutz J."/>
            <person name="Saski C."/>
            <person name="Vermerris W."/>
            <person name="Kresovich S."/>
        </authorList>
    </citation>
    <scope>NUCLEOTIDE SEQUENCE</scope>
</reference>
<protein>
    <recommendedName>
        <fullName evidence="5">DRBM domain-containing protein</fullName>
    </recommendedName>
</protein>
<feature type="domain" description="DRBM" evidence="5">
    <location>
        <begin position="80"/>
        <end position="150"/>
    </location>
</feature>
<dbReference type="PANTHER" id="PTHR46031:SF36">
    <property type="entry name" value="DOUBLE-STRANDED RNA-BINDING PROTEIN 1"/>
    <property type="match status" value="1"/>
</dbReference>
<gene>
    <name evidence="6" type="ORF">BDA96_08G122200</name>
</gene>
<dbReference type="SMART" id="SM00358">
    <property type="entry name" value="DSRM"/>
    <property type="match status" value="3"/>
</dbReference>
<dbReference type="SUPFAM" id="SSF54768">
    <property type="entry name" value="dsRNA-binding domain-like"/>
    <property type="match status" value="3"/>
</dbReference>
<comment type="caution">
    <text evidence="6">The sequence shown here is derived from an EMBL/GenBank/DDBJ whole genome shotgun (WGS) entry which is preliminary data.</text>
</comment>
<dbReference type="Proteomes" id="UP000807115">
    <property type="component" value="Chromosome 8"/>
</dbReference>
<evidence type="ECO:0000313" key="6">
    <source>
        <dbReference type="EMBL" id="KAG0520987.1"/>
    </source>
</evidence>
<evidence type="ECO:0000256" key="1">
    <source>
        <dbReference type="ARBA" id="ARBA00022737"/>
    </source>
</evidence>
<name>A0A921QHN2_SORBI</name>
<evidence type="ECO:0000259" key="5">
    <source>
        <dbReference type="PROSITE" id="PS50137"/>
    </source>
</evidence>
<evidence type="ECO:0000256" key="4">
    <source>
        <dbReference type="PROSITE-ProRule" id="PRU00266"/>
    </source>
</evidence>
<feature type="domain" description="DRBM" evidence="5">
    <location>
        <begin position="162"/>
        <end position="230"/>
    </location>
</feature>
<keyword evidence="1" id="KW-0677">Repeat</keyword>
<dbReference type="Pfam" id="PF00035">
    <property type="entry name" value="dsrm"/>
    <property type="match status" value="3"/>
</dbReference>
<dbReference type="PROSITE" id="PS50137">
    <property type="entry name" value="DS_RBD"/>
    <property type="match status" value="3"/>
</dbReference>
<dbReference type="Gene3D" id="3.30.160.20">
    <property type="match status" value="3"/>
</dbReference>
<keyword evidence="2 4" id="KW-0694">RNA-binding</keyword>
<evidence type="ECO:0000256" key="2">
    <source>
        <dbReference type="ARBA" id="ARBA00022884"/>
    </source>
</evidence>
<comment type="function">
    <text evidence="3">Binds double-stranded RNA.</text>
</comment>
<reference evidence="6" key="2">
    <citation type="submission" date="2020-10" db="EMBL/GenBank/DDBJ databases">
        <authorList>
            <person name="Cooper E.A."/>
            <person name="Brenton Z.W."/>
            <person name="Flinn B.S."/>
            <person name="Jenkins J."/>
            <person name="Shu S."/>
            <person name="Flowers D."/>
            <person name="Luo F."/>
            <person name="Wang Y."/>
            <person name="Xia P."/>
            <person name="Barry K."/>
            <person name="Daum C."/>
            <person name="Lipzen A."/>
            <person name="Yoshinaga Y."/>
            <person name="Schmutz J."/>
            <person name="Saski C."/>
            <person name="Vermerris W."/>
            <person name="Kresovich S."/>
        </authorList>
    </citation>
    <scope>NUCLEOTIDE SEQUENCE</scope>
</reference>
<dbReference type="InterPro" id="IPR014720">
    <property type="entry name" value="dsRBD_dom"/>
</dbReference>
<organism evidence="6 7">
    <name type="scientific">Sorghum bicolor</name>
    <name type="common">Sorghum</name>
    <name type="synonym">Sorghum vulgare</name>
    <dbReference type="NCBI Taxonomy" id="4558"/>
    <lineage>
        <taxon>Eukaryota</taxon>
        <taxon>Viridiplantae</taxon>
        <taxon>Streptophyta</taxon>
        <taxon>Embryophyta</taxon>
        <taxon>Tracheophyta</taxon>
        <taxon>Spermatophyta</taxon>
        <taxon>Magnoliopsida</taxon>
        <taxon>Liliopsida</taxon>
        <taxon>Poales</taxon>
        <taxon>Poaceae</taxon>
        <taxon>PACMAD clade</taxon>
        <taxon>Panicoideae</taxon>
        <taxon>Andropogonodae</taxon>
        <taxon>Andropogoneae</taxon>
        <taxon>Sorghinae</taxon>
        <taxon>Sorghum</taxon>
    </lineage>
</organism>
<evidence type="ECO:0000313" key="7">
    <source>
        <dbReference type="Proteomes" id="UP000807115"/>
    </source>
</evidence>
<accession>A0A921QHN2</accession>
<feature type="domain" description="DRBM" evidence="5">
    <location>
        <begin position="1"/>
        <end position="70"/>
    </location>
</feature>
<dbReference type="GO" id="GO:0003723">
    <property type="term" value="F:RNA binding"/>
    <property type="evidence" value="ECO:0007669"/>
    <property type="project" value="UniProtKB-UniRule"/>
</dbReference>
<sequence length="243" mass="26872">MYKSELHALCSKKHWPKSEFAHTCEGPVHSPVFTATVTLNEKKFCAGEGMLSKKEADNLAARAALLSLADSSKPFESKTDFKTQLSVYAQKLGKVPPLYKHIQEGPAHAPRFNAEVTIDGQTFGRPELLYYKLKDAEAAAVEVALDLLPPIPPQESTIPSLSYKNFIQEIAQKEGISLPVYNTVPTNKENSTVYKSSVQIKGEIFEGEPGTSKKQAKMNAAKIAYHHLTLPELEGDDNERPHH</sequence>
<dbReference type="EMBL" id="CM027687">
    <property type="protein sequence ID" value="KAG0520987.1"/>
    <property type="molecule type" value="Genomic_DNA"/>
</dbReference>
<dbReference type="PANTHER" id="PTHR46031">
    <property type="match status" value="1"/>
</dbReference>
<evidence type="ECO:0000256" key="3">
    <source>
        <dbReference type="ARBA" id="ARBA00037597"/>
    </source>
</evidence>
<dbReference type="CDD" id="cd00048">
    <property type="entry name" value="DSRM_SF"/>
    <property type="match status" value="1"/>
</dbReference>
<dbReference type="AlphaFoldDB" id="A0A921QHN2"/>
<proteinExistence type="predicted"/>